<comment type="caution">
    <text evidence="1">The sequence shown here is derived from an EMBL/GenBank/DDBJ whole genome shotgun (WGS) entry which is preliminary data.</text>
</comment>
<keyword evidence="2" id="KW-1185">Reference proteome</keyword>
<accession>A0ABP5FNK2</accession>
<sequence length="174" mass="18217">MAKLLAPLKLSAGGGYRFSITDGPHPPADWIQATSPTDSAGEEVTVPVELVALVDEAAKTGDLDSLRKLCAKNCSGLATVLPAKDKSGRTGFQRLSELLEKAHPAGDEANPLNSWYFPGFTAPKHDATDLDQKDLKLFGAAKAASYQGLRTAFELVGDGPDGSLVWNGILPAAG</sequence>
<protein>
    <submittedName>
        <fullName evidence="1">Uncharacterized protein</fullName>
    </submittedName>
</protein>
<dbReference type="Proteomes" id="UP001500751">
    <property type="component" value="Unassembled WGS sequence"/>
</dbReference>
<name>A0ABP5FNK2_9ACTN</name>
<dbReference type="EMBL" id="BAAAQN010000014">
    <property type="protein sequence ID" value="GAA2028487.1"/>
    <property type="molecule type" value="Genomic_DNA"/>
</dbReference>
<evidence type="ECO:0000313" key="2">
    <source>
        <dbReference type="Proteomes" id="UP001500751"/>
    </source>
</evidence>
<evidence type="ECO:0000313" key="1">
    <source>
        <dbReference type="EMBL" id="GAA2028487.1"/>
    </source>
</evidence>
<gene>
    <name evidence="1" type="ORF">GCM10009839_29560</name>
</gene>
<reference evidence="2" key="1">
    <citation type="journal article" date="2019" name="Int. J. Syst. Evol. Microbiol.">
        <title>The Global Catalogue of Microorganisms (GCM) 10K type strain sequencing project: providing services to taxonomists for standard genome sequencing and annotation.</title>
        <authorList>
            <consortium name="The Broad Institute Genomics Platform"/>
            <consortium name="The Broad Institute Genome Sequencing Center for Infectious Disease"/>
            <person name="Wu L."/>
            <person name="Ma J."/>
        </authorList>
    </citation>
    <scope>NUCLEOTIDE SEQUENCE [LARGE SCALE GENOMIC DNA]</scope>
    <source>
        <strain evidence="2">JCM 16014</strain>
    </source>
</reference>
<proteinExistence type="predicted"/>
<organism evidence="1 2">
    <name type="scientific">Catenulispora yoronensis</name>
    <dbReference type="NCBI Taxonomy" id="450799"/>
    <lineage>
        <taxon>Bacteria</taxon>
        <taxon>Bacillati</taxon>
        <taxon>Actinomycetota</taxon>
        <taxon>Actinomycetes</taxon>
        <taxon>Catenulisporales</taxon>
        <taxon>Catenulisporaceae</taxon>
        <taxon>Catenulispora</taxon>
    </lineage>
</organism>